<dbReference type="InterPro" id="IPR000504">
    <property type="entry name" value="RRM_dom"/>
</dbReference>
<evidence type="ECO:0000313" key="5">
    <source>
        <dbReference type="EMBL" id="KAJ8762546.1"/>
    </source>
</evidence>
<dbReference type="CDD" id="cd12330">
    <property type="entry name" value="RRM2_Hrp1p"/>
    <property type="match status" value="1"/>
</dbReference>
<organism evidence="5 6">
    <name type="scientific">Erythroxylum novogranatense</name>
    <dbReference type="NCBI Taxonomy" id="1862640"/>
    <lineage>
        <taxon>Eukaryota</taxon>
        <taxon>Viridiplantae</taxon>
        <taxon>Streptophyta</taxon>
        <taxon>Embryophyta</taxon>
        <taxon>Tracheophyta</taxon>
        <taxon>Spermatophyta</taxon>
        <taxon>Magnoliopsida</taxon>
        <taxon>eudicotyledons</taxon>
        <taxon>Gunneridae</taxon>
        <taxon>Pentapetalae</taxon>
        <taxon>rosids</taxon>
        <taxon>fabids</taxon>
        <taxon>Malpighiales</taxon>
        <taxon>Erythroxylaceae</taxon>
        <taxon>Erythroxylum</taxon>
    </lineage>
</organism>
<dbReference type="EMBL" id="JAIWQS010000006">
    <property type="protein sequence ID" value="KAJ8762546.1"/>
    <property type="molecule type" value="Genomic_DNA"/>
</dbReference>
<comment type="caution">
    <text evidence="5">The sequence shown here is derived from an EMBL/GenBank/DDBJ whole genome shotgun (WGS) entry which is preliminary data.</text>
</comment>
<evidence type="ECO:0000313" key="6">
    <source>
        <dbReference type="Proteomes" id="UP001159364"/>
    </source>
</evidence>
<keyword evidence="1" id="KW-0677">Repeat</keyword>
<dbReference type="Gene3D" id="3.30.70.330">
    <property type="match status" value="2"/>
</dbReference>
<evidence type="ECO:0000256" key="1">
    <source>
        <dbReference type="ARBA" id="ARBA00022737"/>
    </source>
</evidence>
<dbReference type="Proteomes" id="UP001159364">
    <property type="component" value="Linkage Group LG06"/>
</dbReference>
<keyword evidence="6" id="KW-1185">Reference proteome</keyword>
<name>A0AAV8T6Y8_9ROSI</name>
<dbReference type="Pfam" id="PF00076">
    <property type="entry name" value="RRM_1"/>
    <property type="match status" value="2"/>
</dbReference>
<evidence type="ECO:0000259" key="4">
    <source>
        <dbReference type="PROSITE" id="PS50102"/>
    </source>
</evidence>
<sequence length="321" mass="35552">MEAEKAKLFVGGISRETTEDALTSHFSKYGNVLGSLVAKDRNAGNPRGFGFVWFSDASFADEALKDSHVILGRTVEVKKAIPRSEQHQYNQEKHIVQQQHQHQPNQPHSGFDITGCKGDNNEYFRTRKIFVGGLSANLTQEQFKNYFEKFGTIIDVVVMQDSSTNRPRGFGFVTFDSEESVDRVMVNTFHELNGRLVEVKRAVPKEKIKSSNNSCITAVSINGTYEKNNQLGNHLFYGPRHETFSGYVPLPVYSSAGGYIYGTSVYGGGYSIVGYDRPGSVATPVGPNPWSVPMMVGAGLFPFPYSNGCIYPAYTYGYNGV</sequence>
<dbReference type="GO" id="GO:0003729">
    <property type="term" value="F:mRNA binding"/>
    <property type="evidence" value="ECO:0007669"/>
    <property type="project" value="TreeGrafter"/>
</dbReference>
<proteinExistence type="predicted"/>
<dbReference type="GO" id="GO:0006417">
    <property type="term" value="P:regulation of translation"/>
    <property type="evidence" value="ECO:0007669"/>
    <property type="project" value="TreeGrafter"/>
</dbReference>
<keyword evidence="2 3" id="KW-0694">RNA-binding</keyword>
<accession>A0AAV8T6Y8</accession>
<evidence type="ECO:0000256" key="2">
    <source>
        <dbReference type="ARBA" id="ARBA00022884"/>
    </source>
</evidence>
<protein>
    <recommendedName>
        <fullName evidence="4">RRM domain-containing protein</fullName>
    </recommendedName>
</protein>
<feature type="domain" description="RRM" evidence="4">
    <location>
        <begin position="6"/>
        <end position="82"/>
    </location>
</feature>
<dbReference type="SUPFAM" id="SSF54928">
    <property type="entry name" value="RNA-binding domain, RBD"/>
    <property type="match status" value="2"/>
</dbReference>
<evidence type="ECO:0000256" key="3">
    <source>
        <dbReference type="PROSITE-ProRule" id="PRU00176"/>
    </source>
</evidence>
<dbReference type="PROSITE" id="PS50102">
    <property type="entry name" value="RRM"/>
    <property type="match status" value="2"/>
</dbReference>
<dbReference type="InterPro" id="IPR012677">
    <property type="entry name" value="Nucleotide-bd_a/b_plait_sf"/>
</dbReference>
<dbReference type="PANTHER" id="PTHR48032:SF12">
    <property type="entry name" value="RRM DOMAIN-CONTAINING PROTEIN"/>
    <property type="match status" value="1"/>
</dbReference>
<dbReference type="InterPro" id="IPR035979">
    <property type="entry name" value="RBD_domain_sf"/>
</dbReference>
<dbReference type="FunFam" id="3.30.70.330:FF:000040">
    <property type="entry name" value="Heterogeneous nuclear ribonucleoprotein A2/B1"/>
    <property type="match status" value="1"/>
</dbReference>
<dbReference type="AlphaFoldDB" id="A0AAV8T6Y8"/>
<feature type="domain" description="RRM" evidence="4">
    <location>
        <begin position="127"/>
        <end position="204"/>
    </location>
</feature>
<gene>
    <name evidence="5" type="ORF">K2173_007985</name>
</gene>
<dbReference type="SMART" id="SM00360">
    <property type="entry name" value="RRM"/>
    <property type="match status" value="2"/>
</dbReference>
<dbReference type="PANTHER" id="PTHR48032">
    <property type="entry name" value="RNA-BINDING PROTEIN MUSASHI HOMOLOG RBP6"/>
    <property type="match status" value="1"/>
</dbReference>
<reference evidence="5 6" key="1">
    <citation type="submission" date="2021-09" db="EMBL/GenBank/DDBJ databases">
        <title>Genomic insights and catalytic innovation underlie evolution of tropane alkaloids biosynthesis.</title>
        <authorList>
            <person name="Wang Y.-J."/>
            <person name="Tian T."/>
            <person name="Huang J.-P."/>
            <person name="Huang S.-X."/>
        </authorList>
    </citation>
    <scope>NUCLEOTIDE SEQUENCE [LARGE SCALE GENOMIC DNA]</scope>
    <source>
        <strain evidence="5">KIB-2018</strain>
        <tissue evidence="5">Leaf</tissue>
    </source>
</reference>